<evidence type="ECO:0000313" key="4">
    <source>
        <dbReference type="Proteomes" id="UP000818603"/>
    </source>
</evidence>
<reference evidence="1" key="3">
    <citation type="submission" date="2020-09" db="EMBL/GenBank/DDBJ databases">
        <authorList>
            <person name="Sun Q."/>
            <person name="Zhou Y."/>
        </authorList>
    </citation>
    <scope>NUCLEOTIDE SEQUENCE</scope>
    <source>
        <strain evidence="1">CGMCC 1.14984</strain>
    </source>
</reference>
<keyword evidence="4" id="KW-1185">Reference proteome</keyword>
<dbReference type="SUPFAM" id="SSF52799">
    <property type="entry name" value="(Phosphotyrosine protein) phosphatases II"/>
    <property type="match status" value="1"/>
</dbReference>
<proteinExistence type="predicted"/>
<protein>
    <submittedName>
        <fullName evidence="1">Protein-tyrosine-phosphatase</fullName>
    </submittedName>
</protein>
<reference evidence="2 4" key="2">
    <citation type="submission" date="2020-02" db="EMBL/GenBank/DDBJ databases">
        <title>Genome sequence of Parvularcula flava strain NH6-79.</title>
        <authorList>
            <person name="Abdul Karim M.H."/>
            <person name="Lam M.Q."/>
            <person name="Chen S.J."/>
            <person name="Yahya A."/>
            <person name="Shahir S."/>
            <person name="Shamsir M.S."/>
            <person name="Chong C.S."/>
        </authorList>
    </citation>
    <scope>NUCLEOTIDE SEQUENCE [LARGE SCALE GENOMIC DNA]</scope>
    <source>
        <strain evidence="2 4">NH6-79</strain>
    </source>
</reference>
<accession>A0A8J3ERZ3</accession>
<dbReference type="AlphaFoldDB" id="A0A8J3ERZ3"/>
<name>A0A8J3ERZ3_9PROT</name>
<dbReference type="EMBL" id="VCJR02000003">
    <property type="protein sequence ID" value="NHK28941.1"/>
    <property type="molecule type" value="Genomic_DNA"/>
</dbReference>
<evidence type="ECO:0000313" key="2">
    <source>
        <dbReference type="EMBL" id="NHK28941.1"/>
    </source>
</evidence>
<reference evidence="1" key="1">
    <citation type="journal article" date="2014" name="Int. J. Syst. Evol. Microbiol.">
        <title>Complete genome sequence of Corynebacterium casei LMG S-19264T (=DSM 44701T), isolated from a smear-ripened cheese.</title>
        <authorList>
            <consortium name="US DOE Joint Genome Institute (JGI-PGF)"/>
            <person name="Walter F."/>
            <person name="Albersmeier A."/>
            <person name="Kalinowski J."/>
            <person name="Ruckert C."/>
        </authorList>
    </citation>
    <scope>NUCLEOTIDE SEQUENCE</scope>
    <source>
        <strain evidence="1">CGMCC 1.14984</strain>
    </source>
</reference>
<evidence type="ECO:0000313" key="1">
    <source>
        <dbReference type="EMBL" id="GGI00791.1"/>
    </source>
</evidence>
<organism evidence="1 3">
    <name type="scientific">Aquisalinus luteolus</name>
    <dbReference type="NCBI Taxonomy" id="1566827"/>
    <lineage>
        <taxon>Bacteria</taxon>
        <taxon>Pseudomonadati</taxon>
        <taxon>Pseudomonadota</taxon>
        <taxon>Alphaproteobacteria</taxon>
        <taxon>Parvularculales</taxon>
        <taxon>Parvularculaceae</taxon>
        <taxon>Aquisalinus</taxon>
    </lineage>
</organism>
<comment type="caution">
    <text evidence="1">The sequence shown here is derived from an EMBL/GenBank/DDBJ whole genome shotgun (WGS) entry which is preliminary data.</text>
</comment>
<gene>
    <name evidence="2" type="ORF">FF098_013545</name>
    <name evidence="1" type="ORF">GCM10011355_29920</name>
</gene>
<dbReference type="RefSeq" id="WP_155141495.1">
    <property type="nucleotide sequence ID" value="NZ_BMGZ01000003.1"/>
</dbReference>
<dbReference type="Proteomes" id="UP000818603">
    <property type="component" value="Unassembled WGS sequence"/>
</dbReference>
<sequence length="174" mass="19144">MIILCPYDRVEAALKKFEPDRVITIMDTVGSANFAGIPPERHLKIGYTMAEAARTQKCAPHCDTVRIRQMIDFAAGNDWSKPLLVHCRLGLSRSPAAALIIQCALSPDIPEVRFAEDMRTLSRDVEPSFMMLAQADDLLQRDGRMLDALDAMGESSGASVGEILRIPYLPAKAT</sequence>
<dbReference type="EMBL" id="BMGZ01000003">
    <property type="protein sequence ID" value="GGI00791.1"/>
    <property type="molecule type" value="Genomic_DNA"/>
</dbReference>
<evidence type="ECO:0000313" key="3">
    <source>
        <dbReference type="Proteomes" id="UP000621856"/>
    </source>
</evidence>
<dbReference type="Proteomes" id="UP000621856">
    <property type="component" value="Unassembled WGS sequence"/>
</dbReference>
<dbReference type="InterPro" id="IPR029021">
    <property type="entry name" value="Prot-tyrosine_phosphatase-like"/>
</dbReference>